<feature type="binding site" evidence="15">
    <location>
        <position position="233"/>
    </location>
    <ligand>
        <name>NADP(+)</name>
        <dbReference type="ChEBI" id="CHEBI:58349"/>
    </ligand>
</feature>
<dbReference type="InterPro" id="IPR004794">
    <property type="entry name" value="Eubact_RibD"/>
</dbReference>
<evidence type="ECO:0000256" key="15">
    <source>
        <dbReference type="PIRSR" id="PIRSR006769-2"/>
    </source>
</evidence>
<dbReference type="InterPro" id="IPR016192">
    <property type="entry name" value="APOBEC/CMP_deaminase_Zn-bd"/>
</dbReference>
<dbReference type="InterPro" id="IPR011549">
    <property type="entry name" value="RibD_C"/>
</dbReference>
<dbReference type="Gene3D" id="3.40.430.10">
    <property type="entry name" value="Dihydrofolate Reductase, subunit A"/>
    <property type="match status" value="1"/>
</dbReference>
<comment type="catalytic activity">
    <reaction evidence="13">
        <text>5-amino-6-(5-phospho-D-ribitylamino)uracil + NADP(+) = 5-amino-6-(5-phospho-D-ribosylamino)uracil + NADPH + H(+)</text>
        <dbReference type="Rhea" id="RHEA:17845"/>
        <dbReference type="ChEBI" id="CHEBI:15378"/>
        <dbReference type="ChEBI" id="CHEBI:57783"/>
        <dbReference type="ChEBI" id="CHEBI:58349"/>
        <dbReference type="ChEBI" id="CHEBI:58421"/>
        <dbReference type="ChEBI" id="CHEBI:58453"/>
        <dbReference type="EC" id="1.1.1.193"/>
    </reaction>
</comment>
<feature type="binding site" evidence="15">
    <location>
        <position position="200"/>
    </location>
    <ligand>
        <name>NADP(+)</name>
        <dbReference type="ChEBI" id="CHEBI:58349"/>
    </ligand>
</feature>
<keyword evidence="7 13" id="KW-0479">Metal-binding</keyword>
<comment type="function">
    <text evidence="1 13">Converts 2,5-diamino-6-(ribosylamino)-4(3h)-pyrimidinone 5'-phosphate into 5-amino-6-(ribosylamino)-2,4(1h,3h)-pyrimidinedione 5'-phosphate.</text>
</comment>
<dbReference type="PROSITE" id="PS51747">
    <property type="entry name" value="CYT_DCMP_DEAMINASES_2"/>
    <property type="match status" value="1"/>
</dbReference>
<comment type="cofactor">
    <cofactor evidence="13 16">
        <name>Zn(2+)</name>
        <dbReference type="ChEBI" id="CHEBI:29105"/>
    </cofactor>
    <text evidence="13 16">Binds 1 zinc ion.</text>
</comment>
<dbReference type="InterPro" id="IPR002125">
    <property type="entry name" value="CMP_dCMP_dom"/>
</dbReference>
<dbReference type="GO" id="GO:0009231">
    <property type="term" value="P:riboflavin biosynthetic process"/>
    <property type="evidence" value="ECO:0007669"/>
    <property type="project" value="UniProtKB-UniPathway"/>
</dbReference>
<evidence type="ECO:0000256" key="13">
    <source>
        <dbReference type="PIRNR" id="PIRNR006769"/>
    </source>
</evidence>
<feature type="binding site" evidence="15">
    <location>
        <position position="300"/>
    </location>
    <ligand>
        <name>substrate</name>
    </ligand>
</feature>
<evidence type="ECO:0000256" key="8">
    <source>
        <dbReference type="ARBA" id="ARBA00022801"/>
    </source>
</evidence>
<evidence type="ECO:0000256" key="14">
    <source>
        <dbReference type="PIRSR" id="PIRSR006769-1"/>
    </source>
</evidence>
<keyword evidence="11 13" id="KW-0560">Oxidoreductase</keyword>
<evidence type="ECO:0000256" key="10">
    <source>
        <dbReference type="ARBA" id="ARBA00022857"/>
    </source>
</evidence>
<feature type="binding site" evidence="15">
    <location>
        <position position="204"/>
    </location>
    <ligand>
        <name>NADP(+)</name>
        <dbReference type="ChEBI" id="CHEBI:58349"/>
    </ligand>
</feature>
<dbReference type="PANTHER" id="PTHR38011">
    <property type="entry name" value="DIHYDROFOLATE REDUCTASE FAMILY PROTEIN (AFU_ORTHOLOGUE AFUA_8G06820)"/>
    <property type="match status" value="1"/>
</dbReference>
<evidence type="ECO:0000256" key="2">
    <source>
        <dbReference type="ARBA" id="ARBA00004882"/>
    </source>
</evidence>
<evidence type="ECO:0000256" key="3">
    <source>
        <dbReference type="ARBA" id="ARBA00004910"/>
    </source>
</evidence>
<dbReference type="GO" id="GO:0050661">
    <property type="term" value="F:NADP binding"/>
    <property type="evidence" value="ECO:0007669"/>
    <property type="project" value="InterPro"/>
</dbReference>
<comment type="catalytic activity">
    <reaction evidence="13">
        <text>2,5-diamino-6-hydroxy-4-(5-phosphoribosylamino)-pyrimidine + H2O + H(+) = 5-amino-6-(5-phospho-D-ribosylamino)uracil + NH4(+)</text>
        <dbReference type="Rhea" id="RHEA:21868"/>
        <dbReference type="ChEBI" id="CHEBI:15377"/>
        <dbReference type="ChEBI" id="CHEBI:15378"/>
        <dbReference type="ChEBI" id="CHEBI:28938"/>
        <dbReference type="ChEBI" id="CHEBI:58453"/>
        <dbReference type="ChEBI" id="CHEBI:58614"/>
        <dbReference type="EC" id="3.5.4.26"/>
    </reaction>
</comment>
<dbReference type="EC" id="3.5.4.26" evidence="13"/>
<accession>A0A1Y1QU94</accession>
<comment type="similarity">
    <text evidence="4 13">In the N-terminal section; belongs to the cytidine and deoxycytidylate deaminase family.</text>
</comment>
<evidence type="ECO:0000256" key="5">
    <source>
        <dbReference type="ARBA" id="ARBA00007417"/>
    </source>
</evidence>
<evidence type="ECO:0000256" key="6">
    <source>
        <dbReference type="ARBA" id="ARBA00022619"/>
    </source>
</evidence>
<proteinExistence type="inferred from homology"/>
<feature type="binding site" evidence="15">
    <location>
        <position position="158"/>
    </location>
    <ligand>
        <name>NADP(+)</name>
        <dbReference type="ChEBI" id="CHEBI:58349"/>
    </ligand>
</feature>
<evidence type="ECO:0000256" key="1">
    <source>
        <dbReference type="ARBA" id="ARBA00002151"/>
    </source>
</evidence>
<name>A0A1Y1QU94_9GAMM</name>
<dbReference type="PANTHER" id="PTHR38011:SF7">
    <property type="entry name" value="2,5-DIAMINO-6-RIBOSYLAMINO-4(3H)-PYRIMIDINONE 5'-PHOSPHATE REDUCTASE"/>
    <property type="match status" value="1"/>
</dbReference>
<comment type="caution">
    <text evidence="18">The sequence shown here is derived from an EMBL/GenBank/DDBJ whole genome shotgun (WGS) entry which is preliminary data.</text>
</comment>
<dbReference type="PROSITE" id="PS00903">
    <property type="entry name" value="CYT_DCMP_DEAMINASES_1"/>
    <property type="match status" value="1"/>
</dbReference>
<feature type="binding site" evidence="15">
    <location>
        <position position="174"/>
    </location>
    <ligand>
        <name>NADP(+)</name>
        <dbReference type="ChEBI" id="CHEBI:58349"/>
    </ligand>
</feature>
<dbReference type="CDD" id="cd01284">
    <property type="entry name" value="Riboflavin_deaminase-reductase"/>
    <property type="match status" value="1"/>
</dbReference>
<gene>
    <name evidence="18" type="ORF">BWK73_10570</name>
</gene>
<dbReference type="AlphaFoldDB" id="A0A1Y1QU94"/>
<dbReference type="NCBIfam" id="TIGR00326">
    <property type="entry name" value="eubact_ribD"/>
    <property type="match status" value="1"/>
</dbReference>
<feature type="active site" description="Proton donor" evidence="14">
    <location>
        <position position="56"/>
    </location>
</feature>
<comment type="similarity">
    <text evidence="5 13">In the C-terminal section; belongs to the HTP reductase family.</text>
</comment>
<dbReference type="Pfam" id="PF01872">
    <property type="entry name" value="RibD_C"/>
    <property type="match status" value="1"/>
</dbReference>
<dbReference type="SUPFAM" id="SSF53927">
    <property type="entry name" value="Cytidine deaminase-like"/>
    <property type="match status" value="1"/>
</dbReference>
<feature type="binding site" evidence="16">
    <location>
        <position position="54"/>
    </location>
    <ligand>
        <name>Zn(2+)</name>
        <dbReference type="ChEBI" id="CHEBI:29105"/>
        <note>catalytic</note>
    </ligand>
</feature>
<dbReference type="PIRSF" id="PIRSF006769">
    <property type="entry name" value="RibD"/>
    <property type="match status" value="1"/>
</dbReference>
<dbReference type="InterPro" id="IPR024072">
    <property type="entry name" value="DHFR-like_dom_sf"/>
</dbReference>
<feature type="binding site" evidence="15">
    <location>
        <position position="188"/>
    </location>
    <ligand>
        <name>substrate</name>
    </ligand>
</feature>
<dbReference type="EC" id="1.1.1.193" evidence="13"/>
<keyword evidence="6 13" id="KW-0686">Riboflavin biosynthesis</keyword>
<organism evidence="18 19">
    <name type="scientific">Thiothrix lacustris</name>
    <dbReference type="NCBI Taxonomy" id="525917"/>
    <lineage>
        <taxon>Bacteria</taxon>
        <taxon>Pseudomonadati</taxon>
        <taxon>Pseudomonadota</taxon>
        <taxon>Gammaproteobacteria</taxon>
        <taxon>Thiotrichales</taxon>
        <taxon>Thiotrichaceae</taxon>
        <taxon>Thiothrix</taxon>
    </lineage>
</organism>
<evidence type="ECO:0000256" key="4">
    <source>
        <dbReference type="ARBA" id="ARBA00005259"/>
    </source>
</evidence>
<dbReference type="NCBIfam" id="TIGR00227">
    <property type="entry name" value="ribD_Cterm"/>
    <property type="match status" value="1"/>
</dbReference>
<evidence type="ECO:0000256" key="16">
    <source>
        <dbReference type="PIRSR" id="PIRSR006769-3"/>
    </source>
</evidence>
<dbReference type="UniPathway" id="UPA00275">
    <property type="reaction ID" value="UER00401"/>
</dbReference>
<evidence type="ECO:0000313" key="18">
    <source>
        <dbReference type="EMBL" id="OQX14002.1"/>
    </source>
</evidence>
<feature type="binding site" evidence="15">
    <location>
        <position position="172"/>
    </location>
    <ligand>
        <name>substrate</name>
    </ligand>
</feature>
<dbReference type="Gene3D" id="3.40.140.10">
    <property type="entry name" value="Cytidine Deaminase, domain 2"/>
    <property type="match status" value="1"/>
</dbReference>
<dbReference type="EMBL" id="MTEJ01000036">
    <property type="protein sequence ID" value="OQX14002.1"/>
    <property type="molecule type" value="Genomic_DNA"/>
</dbReference>
<feature type="binding site" evidence="15">
    <location>
        <begin position="302"/>
        <end position="308"/>
    </location>
    <ligand>
        <name>NADP(+)</name>
        <dbReference type="ChEBI" id="CHEBI:58349"/>
    </ligand>
</feature>
<evidence type="ECO:0000256" key="7">
    <source>
        <dbReference type="ARBA" id="ARBA00022723"/>
    </source>
</evidence>
<dbReference type="InterPro" id="IPR050765">
    <property type="entry name" value="Riboflavin_Biosynth_HTPR"/>
</dbReference>
<feature type="binding site" evidence="15">
    <location>
        <position position="211"/>
    </location>
    <ligand>
        <name>substrate</name>
    </ligand>
</feature>
<evidence type="ECO:0000256" key="12">
    <source>
        <dbReference type="ARBA" id="ARBA00023268"/>
    </source>
</evidence>
<dbReference type="InterPro" id="IPR016193">
    <property type="entry name" value="Cytidine_deaminase-like"/>
</dbReference>
<dbReference type="GO" id="GO:0008270">
    <property type="term" value="F:zinc ion binding"/>
    <property type="evidence" value="ECO:0007669"/>
    <property type="project" value="InterPro"/>
</dbReference>
<comment type="pathway">
    <text evidence="2 13">Cofactor biosynthesis; riboflavin biosynthesis; 5-amino-6-(D-ribitylamino)uracil from GTP: step 2/4.</text>
</comment>
<dbReference type="GO" id="GO:0008703">
    <property type="term" value="F:5-amino-6-(5-phosphoribosylamino)uracil reductase activity"/>
    <property type="evidence" value="ECO:0007669"/>
    <property type="project" value="UniProtKB-EC"/>
</dbReference>
<feature type="domain" description="CMP/dCMP-type deaminase" evidence="17">
    <location>
        <begin position="5"/>
        <end position="118"/>
    </location>
</feature>
<feature type="binding site" evidence="15">
    <location>
        <position position="208"/>
    </location>
    <ligand>
        <name>substrate</name>
    </ligand>
</feature>
<dbReference type="Pfam" id="PF00383">
    <property type="entry name" value="dCMP_cyt_deam_1"/>
    <property type="match status" value="1"/>
</dbReference>
<dbReference type="SUPFAM" id="SSF53597">
    <property type="entry name" value="Dihydrofolate reductase-like"/>
    <property type="match status" value="1"/>
</dbReference>
<dbReference type="Proteomes" id="UP000192491">
    <property type="component" value="Unassembled WGS sequence"/>
</dbReference>
<protein>
    <recommendedName>
        <fullName evidence="13">Riboflavin biosynthesis protein RibD</fullName>
    </recommendedName>
    <domain>
        <recommendedName>
            <fullName evidence="13">Diaminohydroxyphosphoribosylaminopyrimidine deaminase</fullName>
            <shortName evidence="13">DRAP deaminase</shortName>
            <ecNumber evidence="13">3.5.4.26</ecNumber>
        </recommendedName>
        <alternativeName>
            <fullName evidence="13">Riboflavin-specific deaminase</fullName>
        </alternativeName>
    </domain>
    <domain>
        <recommendedName>
            <fullName evidence="13">5-amino-6-(5-phosphoribosylamino)uracil reductase</fullName>
            <ecNumber evidence="13">1.1.1.193</ecNumber>
        </recommendedName>
        <alternativeName>
            <fullName evidence="13">HTP reductase</fullName>
        </alternativeName>
    </domain>
</protein>
<dbReference type="STRING" id="1123401.GCA_000621325_00678"/>
<feature type="binding site" evidence="16">
    <location>
        <position position="79"/>
    </location>
    <ligand>
        <name>Zn(2+)</name>
        <dbReference type="ChEBI" id="CHEBI:29105"/>
        <note>catalytic</note>
    </ligand>
</feature>
<comment type="pathway">
    <text evidence="3 13">Cofactor biosynthesis; riboflavin biosynthesis; 5-amino-6-(D-ribitylamino)uracil from GTP: step 3/4.</text>
</comment>
<keyword evidence="9 13" id="KW-0862">Zinc</keyword>
<dbReference type="GO" id="GO:0008835">
    <property type="term" value="F:diaminohydroxyphosphoribosylaminopyrimidine deaminase activity"/>
    <property type="evidence" value="ECO:0007669"/>
    <property type="project" value="UniProtKB-EC"/>
</dbReference>
<evidence type="ECO:0000256" key="11">
    <source>
        <dbReference type="ARBA" id="ARBA00023002"/>
    </source>
</evidence>
<dbReference type="FunFam" id="3.40.140.10:FF:000025">
    <property type="entry name" value="Riboflavin biosynthesis protein RibD"/>
    <property type="match status" value="1"/>
</dbReference>
<evidence type="ECO:0000256" key="9">
    <source>
        <dbReference type="ARBA" id="ARBA00022833"/>
    </source>
</evidence>
<evidence type="ECO:0000259" key="17">
    <source>
        <dbReference type="PROSITE" id="PS51747"/>
    </source>
</evidence>
<feature type="binding site" evidence="16">
    <location>
        <position position="88"/>
    </location>
    <ligand>
        <name>Zn(2+)</name>
        <dbReference type="ChEBI" id="CHEBI:29105"/>
        <note>catalytic</note>
    </ligand>
</feature>
<keyword evidence="10 13" id="KW-0521">NADP</keyword>
<sequence>MNFTPDDHRYMAYALQLARRGLYTTQPNPRVGCVMVRNRQIVGEGWHERAGEPHAEIHALRMAGNAARDADVYVTLEPCSHYGRTPPCANALLQAGVARVVAAMVDPNPLVAGNGLKLLGDAGIETASGLLESEARALNPGFISCMERHRPYVRVKMAMSLDGRTAMESGESVWITGAAARRDVQYLRAQAGAILTGIGTVLADDPSLNVRLTAEELGIVGEVRQPVRVVLDSALQFPLNAKLLDLPGEIRVYTCRQDAQKIALLAQAGVMVRCFAGQQLHLPEVMAALVADGITEVHVEAGATLAGALVEQGLADELIIYLAPHLMGSSARPLFQLPAIAQMSERIPLEIRDIRAVGQDWRIIASLKPEVKN</sequence>
<keyword evidence="12" id="KW-0511">Multifunctional enzyme</keyword>
<reference evidence="18 19" key="1">
    <citation type="submission" date="2017-01" db="EMBL/GenBank/DDBJ databases">
        <title>Novel large sulfur bacteria in the metagenomes of groundwater-fed chemosynthetic microbial mats in the Lake Huron basin.</title>
        <authorList>
            <person name="Sharrar A.M."/>
            <person name="Flood B.E."/>
            <person name="Bailey J.V."/>
            <person name="Jones D.S."/>
            <person name="Biddanda B."/>
            <person name="Ruberg S.A."/>
            <person name="Marcus D.N."/>
            <person name="Dick G.J."/>
        </authorList>
    </citation>
    <scope>NUCLEOTIDE SEQUENCE [LARGE SCALE GENOMIC DNA]</scope>
    <source>
        <strain evidence="18">A8</strain>
    </source>
</reference>
<keyword evidence="8 13" id="KW-0378">Hydrolase</keyword>
<evidence type="ECO:0000313" key="19">
    <source>
        <dbReference type="Proteomes" id="UP000192491"/>
    </source>
</evidence>
<dbReference type="InterPro" id="IPR002734">
    <property type="entry name" value="RibDG_C"/>
</dbReference>